<feature type="domain" description="Cupin type-2" evidence="1">
    <location>
        <begin position="118"/>
        <end position="193"/>
    </location>
</feature>
<dbReference type="Gene3D" id="2.60.120.10">
    <property type="entry name" value="Jelly Rolls"/>
    <property type="match status" value="1"/>
</dbReference>
<dbReference type="EMBL" id="CP000939">
    <property type="protein sequence ID" value="ACA45052.1"/>
    <property type="molecule type" value="Genomic_DNA"/>
</dbReference>
<dbReference type="HOGENOM" id="CLU_090569_1_0_9"/>
<sequence>MYNTYMMYTCPYCANIPMYNSYDMYSPYDTYSCPCFVDTPSYNDSDFSMQRNNRYIPFTDEFEYGSRFGSPQLANSNRPIELKDYGPQPFVVNINEATKRNNTFRTALWTGTHLQVTLMSINVGDDIGLEMHPNVDQFIRIEEGQGLVKMGSNKDRLNFRAKAYDDFAIMIPAGTWHNIINTGNKPLKVYSIYAPPQHPHGTVHVTKADAEAAEESHH</sequence>
<gene>
    <name evidence="2" type="ordered locus">CLD_0525</name>
</gene>
<dbReference type="InterPro" id="IPR011051">
    <property type="entry name" value="RmlC_Cupin_sf"/>
</dbReference>
<dbReference type="Proteomes" id="UP000008541">
    <property type="component" value="Chromosome"/>
</dbReference>
<protein>
    <recommendedName>
        <fullName evidence="1">Cupin type-2 domain-containing protein</fullName>
    </recommendedName>
</protein>
<dbReference type="PANTHER" id="PTHR43346">
    <property type="entry name" value="LIGAND BINDING DOMAIN PROTEIN, PUTATIVE (AFU_ORTHOLOGUE AFUA_6G14370)-RELATED"/>
    <property type="match status" value="1"/>
</dbReference>
<name>B1IE77_CLOBK</name>
<organism evidence="2 3">
    <name type="scientific">Clostridium botulinum (strain Okra / Type B1)</name>
    <dbReference type="NCBI Taxonomy" id="498213"/>
    <lineage>
        <taxon>Bacteria</taxon>
        <taxon>Bacillati</taxon>
        <taxon>Bacillota</taxon>
        <taxon>Clostridia</taxon>
        <taxon>Eubacteriales</taxon>
        <taxon>Clostridiaceae</taxon>
        <taxon>Clostridium</taxon>
    </lineage>
</organism>
<evidence type="ECO:0000313" key="3">
    <source>
        <dbReference type="Proteomes" id="UP000008541"/>
    </source>
</evidence>
<dbReference type="CDD" id="cd02223">
    <property type="entry name" value="cupin_Bh2720-like"/>
    <property type="match status" value="1"/>
</dbReference>
<dbReference type="Pfam" id="PF07883">
    <property type="entry name" value="Cupin_2"/>
    <property type="match status" value="1"/>
</dbReference>
<proteinExistence type="predicted"/>
<reference evidence="2 3" key="1">
    <citation type="journal article" date="2007" name="PLoS ONE">
        <title>Analysis of the neurotoxin complex genes in Clostridium botulinum A1-A4 and B1 strains: BoNT/A3, /Ba4 and /B1 clusters are located within plasmids.</title>
        <authorList>
            <person name="Smith T.J."/>
            <person name="Hill K.K."/>
            <person name="Foley B.T."/>
            <person name="Detter J.C."/>
            <person name="Munk A.C."/>
            <person name="Bruce D.C."/>
            <person name="Doggett N.A."/>
            <person name="Smith L.A."/>
            <person name="Marks J.D."/>
            <person name="Xie G."/>
            <person name="Brettin T.S."/>
        </authorList>
    </citation>
    <scope>NUCLEOTIDE SEQUENCE [LARGE SCALE GENOMIC DNA]</scope>
    <source>
        <strain evidence="3">Okra / Type B1</strain>
    </source>
</reference>
<accession>B1IE77</accession>
<dbReference type="AlphaFoldDB" id="B1IE77"/>
<dbReference type="RefSeq" id="WP_003399067.1">
    <property type="nucleotide sequence ID" value="NC_010516.1"/>
</dbReference>
<evidence type="ECO:0000259" key="1">
    <source>
        <dbReference type="Pfam" id="PF07883"/>
    </source>
</evidence>
<dbReference type="KEGG" id="cbb:CLD_0525"/>
<dbReference type="PANTHER" id="PTHR43346:SF1">
    <property type="entry name" value="QUERCETIN 2,3-DIOXYGENASE-RELATED"/>
    <property type="match status" value="1"/>
</dbReference>
<evidence type="ECO:0000313" key="2">
    <source>
        <dbReference type="EMBL" id="ACA45052.1"/>
    </source>
</evidence>
<dbReference type="InterPro" id="IPR013096">
    <property type="entry name" value="Cupin_2"/>
</dbReference>
<dbReference type="InterPro" id="IPR014710">
    <property type="entry name" value="RmlC-like_jellyroll"/>
</dbReference>
<dbReference type="SUPFAM" id="SSF51182">
    <property type="entry name" value="RmlC-like cupins"/>
    <property type="match status" value="1"/>
</dbReference>
<dbReference type="InterPro" id="IPR052538">
    <property type="entry name" value="Flavonoid_dioxygenase-like"/>
</dbReference>